<dbReference type="AlphaFoldDB" id="A0A6J6QWG9"/>
<feature type="compositionally biased region" description="Low complexity" evidence="1">
    <location>
        <begin position="48"/>
        <end position="63"/>
    </location>
</feature>
<feature type="region of interest" description="Disordered" evidence="1">
    <location>
        <begin position="20"/>
        <end position="67"/>
    </location>
</feature>
<gene>
    <name evidence="2" type="ORF">UFOPK2602_01415</name>
    <name evidence="3" type="ORF">UFOPK3417_00551</name>
</gene>
<name>A0A6J6QWG9_9ZZZZ</name>
<organism evidence="2">
    <name type="scientific">freshwater metagenome</name>
    <dbReference type="NCBI Taxonomy" id="449393"/>
    <lineage>
        <taxon>unclassified sequences</taxon>
        <taxon>metagenomes</taxon>
        <taxon>ecological metagenomes</taxon>
    </lineage>
</organism>
<evidence type="ECO:0000313" key="2">
    <source>
        <dbReference type="EMBL" id="CAB4715787.1"/>
    </source>
</evidence>
<dbReference type="EMBL" id="CAFBLR010000036">
    <property type="protein sequence ID" value="CAB4867277.1"/>
    <property type="molecule type" value="Genomic_DNA"/>
</dbReference>
<protein>
    <submittedName>
        <fullName evidence="2">Unannotated protein</fullName>
    </submittedName>
</protein>
<reference evidence="2" key="1">
    <citation type="submission" date="2020-05" db="EMBL/GenBank/DDBJ databases">
        <authorList>
            <person name="Chiriac C."/>
            <person name="Salcher M."/>
            <person name="Ghai R."/>
            <person name="Kavagutti S V."/>
        </authorList>
    </citation>
    <scope>NUCLEOTIDE SEQUENCE</scope>
</reference>
<sequence>MKSSTSWFCTSRKYSAMVRAERATRRRTPGGSSIWPKTSAAFSNTPDSSISIRRSVPSRVRSPTPANTDTPPWFWATRRIISVMSTVLPTPAPPNRPILPPATYGVRRSITLIPVSNKRLDGSRVSKSGAGRWISQRSMSSYLAGSSSSTSPHTFHTWPSVRSPTGTRRPWPVLRTSVPRRRPSVGFMHTARTRLSPSCCATSASTEMFVPSRVMVISSALLSSGSDPRGNSTSITGPAMPTTRPVFSWFSVMVMLLCSPGSSNLIVRTYREAGWATASRSTYGTCGFLSPLRASAPLTISMISVVMES</sequence>
<feature type="region of interest" description="Disordered" evidence="1">
    <location>
        <begin position="145"/>
        <end position="173"/>
    </location>
</feature>
<evidence type="ECO:0000256" key="1">
    <source>
        <dbReference type="SAM" id="MobiDB-lite"/>
    </source>
</evidence>
<feature type="compositionally biased region" description="Low complexity" evidence="1">
    <location>
        <begin position="145"/>
        <end position="160"/>
    </location>
</feature>
<accession>A0A6J6QWG9</accession>
<evidence type="ECO:0000313" key="3">
    <source>
        <dbReference type="EMBL" id="CAB4867277.1"/>
    </source>
</evidence>
<dbReference type="EMBL" id="CAEZXX010000098">
    <property type="protein sequence ID" value="CAB4715787.1"/>
    <property type="molecule type" value="Genomic_DNA"/>
</dbReference>
<proteinExistence type="predicted"/>